<dbReference type="InterPro" id="IPR036388">
    <property type="entry name" value="WH-like_DNA-bd_sf"/>
</dbReference>
<dbReference type="Pfam" id="PF13424">
    <property type="entry name" value="TPR_12"/>
    <property type="match status" value="2"/>
</dbReference>
<accession>A0A7X0M576</accession>
<keyword evidence="3" id="KW-0802">TPR repeat</keyword>
<dbReference type="Gene3D" id="3.40.50.300">
    <property type="entry name" value="P-loop containing nucleotide triphosphate hydrolases"/>
    <property type="match status" value="1"/>
</dbReference>
<evidence type="ECO:0000259" key="5">
    <source>
        <dbReference type="PROSITE" id="PS51755"/>
    </source>
</evidence>
<gene>
    <name evidence="6" type="ORF">BJ992_000017</name>
</gene>
<evidence type="ECO:0000256" key="4">
    <source>
        <dbReference type="PROSITE-ProRule" id="PRU01091"/>
    </source>
</evidence>
<reference evidence="6 7" key="1">
    <citation type="submission" date="2020-08" db="EMBL/GenBank/DDBJ databases">
        <title>Sequencing the genomes of 1000 actinobacteria strains.</title>
        <authorList>
            <person name="Klenk H.-P."/>
        </authorList>
    </citation>
    <scope>NUCLEOTIDE SEQUENCE [LARGE SCALE GENOMIC DNA]</scope>
    <source>
        <strain evidence="6 7">DSM 44936</strain>
    </source>
</reference>
<dbReference type="Gene3D" id="1.10.10.10">
    <property type="entry name" value="Winged helix-like DNA-binding domain superfamily/Winged helix DNA-binding domain"/>
    <property type="match status" value="2"/>
</dbReference>
<sequence>MLLIEANRTVPVDELIDRVWGTRRLPRRPRGAVQHSVTLLRRALASAQDVTIAWRSTGYQLTCDPSAVDVRRFRSLLGSARATGDDELAAATFEQALELWRGEPFTGLDTPWISSLRRTLIHQRQAARLDLTDIQLRRGLHTALLADLRDWAEDDPLDERLAGQYMLALYRSGRQARALEHYAHVRRCLAEQMGADPGPLLQRLHRQILTADQALVTPAAVPHAAPRSGPTPPPVTPVACTLPADLTGFAGRGTQVREIIAKATEAAHTGRMVAVHAVDGMPGVGKTALAVHVGHLVADLFPDRQLFVDLHAHTAGRQPTEPADALGVLLAADGLDPRDLPEGLEERAAMWRDRMAGKRALLILDNAAGSDQVAPLLPGAAGSLVLITSRRHLGDLPAAVDTVSLATLHPDEAQQMFLRLAPRAASEPARVGELVAMCGHLPLAISLLARLFTKHRAWSMGDLIAETAARLLVVTAENHTVGAAFDLSYRHLTADRQRVFRHLGLHSGVDIDTYAAAALTGLPHHEVVAHLDALQGDHLVNEHAFRRYRMHDLIREYARVLAAADPAGEREQAVERLLDYYQHTAARADTRLARLSRPTVTPVPAVPAAAPELRTRDEARRWLNDERGNLLAYIEKAAERRPARMAALTAAVASYLRAEGPWSLASDLHRAAVDATARSGDRCGHVIAMTDLAGILCLMGDHPGATDLLREARDICREAGDRRGEAHALHELGVVRTLTGCHAAANRMLRQALDLHREVGERLDQASDLHILGVVGWLSADYGGARVLLWQALDIYREIGDRHGEAVALTDFGTLRLLTGDTSGADVDLSRALAICRQVGDRLGQANALVALATARWRGGDRPGATTMLRQALGIYREIGDRRGQAAALNRLGVVRSLSGDLREAAELLRRALEIHRRIGDRDGEAETLNNTGSLSLTCGDPAQARLHHGAALRLARAIPNRLEEARALEGDGRAAEALGERDTAARLLRQALTVYERIGAPEAGRLAPELDTQSAYTWTRATPPCREAGPEDDGAREVSWAGVRRTFRMG</sequence>
<dbReference type="SUPFAM" id="SSF52540">
    <property type="entry name" value="P-loop containing nucleoside triphosphate hydrolases"/>
    <property type="match status" value="1"/>
</dbReference>
<dbReference type="SMART" id="SM01043">
    <property type="entry name" value="BTAD"/>
    <property type="match status" value="1"/>
</dbReference>
<dbReference type="Pfam" id="PF03704">
    <property type="entry name" value="BTAD"/>
    <property type="match status" value="1"/>
</dbReference>
<evidence type="ECO:0000313" key="6">
    <source>
        <dbReference type="EMBL" id="MBB6470586.1"/>
    </source>
</evidence>
<name>A0A7X0M576_9ACTN</name>
<evidence type="ECO:0000313" key="7">
    <source>
        <dbReference type="Proteomes" id="UP000555564"/>
    </source>
</evidence>
<feature type="repeat" description="TPR" evidence="3">
    <location>
        <begin position="886"/>
        <end position="919"/>
    </location>
</feature>
<dbReference type="SUPFAM" id="SSF48452">
    <property type="entry name" value="TPR-like"/>
    <property type="match status" value="3"/>
</dbReference>
<comment type="similarity">
    <text evidence="1">Belongs to the AfsR/DnrI/RedD regulatory family.</text>
</comment>
<dbReference type="RefSeq" id="WP_184977911.1">
    <property type="nucleotide sequence ID" value="NZ_BAAALO010000006.1"/>
</dbReference>
<dbReference type="EMBL" id="JACHIU010000001">
    <property type="protein sequence ID" value="MBB6470586.1"/>
    <property type="molecule type" value="Genomic_DNA"/>
</dbReference>
<dbReference type="GO" id="GO:0003677">
    <property type="term" value="F:DNA binding"/>
    <property type="evidence" value="ECO:0007669"/>
    <property type="project" value="UniProtKB-UniRule"/>
</dbReference>
<dbReference type="PANTHER" id="PTHR47691">
    <property type="entry name" value="REGULATOR-RELATED"/>
    <property type="match status" value="1"/>
</dbReference>
<protein>
    <submittedName>
        <fullName evidence="6">DNA-binding SARP family transcriptional activator/tetratricopeptide (TPR) repeat protein</fullName>
    </submittedName>
</protein>
<dbReference type="InterPro" id="IPR011990">
    <property type="entry name" value="TPR-like_helical_dom_sf"/>
</dbReference>
<evidence type="ECO:0000256" key="3">
    <source>
        <dbReference type="PROSITE-ProRule" id="PRU00339"/>
    </source>
</evidence>
<dbReference type="PROSITE" id="PS51755">
    <property type="entry name" value="OMPR_PHOB"/>
    <property type="match status" value="1"/>
</dbReference>
<dbReference type="InterPro" id="IPR027417">
    <property type="entry name" value="P-loop_NTPase"/>
</dbReference>
<dbReference type="InterPro" id="IPR001867">
    <property type="entry name" value="OmpR/PhoB-type_DNA-bd"/>
</dbReference>
<keyword evidence="2 4" id="KW-0238">DNA-binding</keyword>
<dbReference type="Proteomes" id="UP000555564">
    <property type="component" value="Unassembled WGS sequence"/>
</dbReference>
<keyword evidence="7" id="KW-1185">Reference proteome</keyword>
<dbReference type="PROSITE" id="PS50005">
    <property type="entry name" value="TPR"/>
    <property type="match status" value="1"/>
</dbReference>
<dbReference type="SMART" id="SM00028">
    <property type="entry name" value="TPR"/>
    <property type="match status" value="7"/>
</dbReference>
<dbReference type="Gene3D" id="1.25.40.10">
    <property type="entry name" value="Tetratricopeptide repeat domain"/>
    <property type="match status" value="3"/>
</dbReference>
<dbReference type="PANTHER" id="PTHR47691:SF3">
    <property type="entry name" value="HTH-TYPE TRANSCRIPTIONAL REGULATOR RV0890C-RELATED"/>
    <property type="match status" value="1"/>
</dbReference>
<dbReference type="GO" id="GO:0000160">
    <property type="term" value="P:phosphorelay signal transduction system"/>
    <property type="evidence" value="ECO:0007669"/>
    <property type="project" value="InterPro"/>
</dbReference>
<proteinExistence type="inferred from homology"/>
<dbReference type="GO" id="GO:0006355">
    <property type="term" value="P:regulation of DNA-templated transcription"/>
    <property type="evidence" value="ECO:0007669"/>
    <property type="project" value="InterPro"/>
</dbReference>
<comment type="caution">
    <text evidence="6">The sequence shown here is derived from an EMBL/GenBank/DDBJ whole genome shotgun (WGS) entry which is preliminary data.</text>
</comment>
<feature type="DNA-binding region" description="OmpR/PhoB-type" evidence="4">
    <location>
        <begin position="1"/>
        <end position="63"/>
    </location>
</feature>
<evidence type="ECO:0000256" key="2">
    <source>
        <dbReference type="ARBA" id="ARBA00023125"/>
    </source>
</evidence>
<feature type="domain" description="OmpR/PhoB-type" evidence="5">
    <location>
        <begin position="1"/>
        <end position="63"/>
    </location>
</feature>
<dbReference type="InterPro" id="IPR005158">
    <property type="entry name" value="BTAD"/>
</dbReference>
<dbReference type="AlphaFoldDB" id="A0A7X0M576"/>
<dbReference type="PRINTS" id="PR00364">
    <property type="entry name" value="DISEASERSIST"/>
</dbReference>
<dbReference type="GO" id="GO:0043531">
    <property type="term" value="F:ADP binding"/>
    <property type="evidence" value="ECO:0007669"/>
    <property type="project" value="InterPro"/>
</dbReference>
<dbReference type="InterPro" id="IPR019734">
    <property type="entry name" value="TPR_rpt"/>
</dbReference>
<organism evidence="6 7">
    <name type="scientific">Sphaerisporangium rubeum</name>
    <dbReference type="NCBI Taxonomy" id="321317"/>
    <lineage>
        <taxon>Bacteria</taxon>
        <taxon>Bacillati</taxon>
        <taxon>Actinomycetota</taxon>
        <taxon>Actinomycetes</taxon>
        <taxon>Streptosporangiales</taxon>
        <taxon>Streptosporangiaceae</taxon>
        <taxon>Sphaerisporangium</taxon>
    </lineage>
</organism>
<evidence type="ECO:0000256" key="1">
    <source>
        <dbReference type="ARBA" id="ARBA00005820"/>
    </source>
</evidence>
<dbReference type="CDD" id="cd15831">
    <property type="entry name" value="BTAD"/>
    <property type="match status" value="1"/>
</dbReference>